<evidence type="ECO:0000313" key="5">
    <source>
        <dbReference type="Proteomes" id="UP000198815"/>
    </source>
</evidence>
<dbReference type="GO" id="GO:0005829">
    <property type="term" value="C:cytosol"/>
    <property type="evidence" value="ECO:0007669"/>
    <property type="project" value="TreeGrafter"/>
</dbReference>
<reference evidence="5" key="1">
    <citation type="submission" date="2016-10" db="EMBL/GenBank/DDBJ databases">
        <authorList>
            <person name="Varghese N."/>
            <person name="Submissions S."/>
        </authorList>
    </citation>
    <scope>NUCLEOTIDE SEQUENCE [LARGE SCALE GENOMIC DNA]</scope>
    <source>
        <strain evidence="5">DSM 16859</strain>
    </source>
</reference>
<dbReference type="EMBL" id="FOGZ01000013">
    <property type="protein sequence ID" value="SER84211.1"/>
    <property type="molecule type" value="Genomic_DNA"/>
</dbReference>
<evidence type="ECO:0000256" key="3">
    <source>
        <dbReference type="SAM" id="MobiDB-lite"/>
    </source>
</evidence>
<dbReference type="InterPro" id="IPR051199">
    <property type="entry name" value="LPS_LOS_Heptosyltrfase"/>
</dbReference>
<keyword evidence="1" id="KW-0328">Glycosyltransferase</keyword>
<dbReference type="CDD" id="cd03789">
    <property type="entry name" value="GT9_LPS_heptosyltransferase"/>
    <property type="match status" value="1"/>
</dbReference>
<dbReference type="GO" id="GO:0008713">
    <property type="term" value="F:ADP-heptose-lipopolysaccharide heptosyltransferase activity"/>
    <property type="evidence" value="ECO:0007669"/>
    <property type="project" value="TreeGrafter"/>
</dbReference>
<protein>
    <submittedName>
        <fullName evidence="4">ADP-heptose:LPS heptosyltransferase</fullName>
    </submittedName>
</protein>
<keyword evidence="2 4" id="KW-0808">Transferase</keyword>
<accession>A0A1H9SGX9</accession>
<dbReference type="GO" id="GO:0009244">
    <property type="term" value="P:lipopolysaccharide core region biosynthetic process"/>
    <property type="evidence" value="ECO:0007669"/>
    <property type="project" value="TreeGrafter"/>
</dbReference>
<dbReference type="PANTHER" id="PTHR30160:SF1">
    <property type="entry name" value="LIPOPOLYSACCHARIDE 1,2-N-ACETYLGLUCOSAMINETRANSFERASE-RELATED"/>
    <property type="match status" value="1"/>
</dbReference>
<feature type="compositionally biased region" description="Basic and acidic residues" evidence="3">
    <location>
        <begin position="267"/>
        <end position="278"/>
    </location>
</feature>
<organism evidence="4 5">
    <name type="scientific">Propionibacterium cyclohexanicum</name>
    <dbReference type="NCBI Taxonomy" id="64702"/>
    <lineage>
        <taxon>Bacteria</taxon>
        <taxon>Bacillati</taxon>
        <taxon>Actinomycetota</taxon>
        <taxon>Actinomycetes</taxon>
        <taxon>Propionibacteriales</taxon>
        <taxon>Propionibacteriaceae</taxon>
        <taxon>Propionibacterium</taxon>
    </lineage>
</organism>
<gene>
    <name evidence="4" type="ORF">SAMN05443377_11343</name>
</gene>
<feature type="region of interest" description="Disordered" evidence="3">
    <location>
        <begin position="259"/>
        <end position="285"/>
    </location>
</feature>
<dbReference type="STRING" id="64702.SAMN05443377_11343"/>
<evidence type="ECO:0000313" key="4">
    <source>
        <dbReference type="EMBL" id="SER84211.1"/>
    </source>
</evidence>
<evidence type="ECO:0000256" key="1">
    <source>
        <dbReference type="ARBA" id="ARBA00022676"/>
    </source>
</evidence>
<evidence type="ECO:0000256" key="2">
    <source>
        <dbReference type="ARBA" id="ARBA00022679"/>
    </source>
</evidence>
<dbReference type="PANTHER" id="PTHR30160">
    <property type="entry name" value="TETRAACYLDISACCHARIDE 4'-KINASE-RELATED"/>
    <property type="match status" value="1"/>
</dbReference>
<proteinExistence type="predicted"/>
<dbReference type="Proteomes" id="UP000198815">
    <property type="component" value="Unassembled WGS sequence"/>
</dbReference>
<sequence length="307" mass="32076">MLVLRALKLGDLLVAVPALHALGRAFPEHRLRLAAPAWLAPIVELIGGVELLDMVGLEVPVPLEPGIVDVAVNLHGAGPQSHERLDALAPRRRIGYLCRAAGSSWDGPAWVEQMHERERWTSLLGWYGIEANPLEVDLDVPASLVVPGAVVVHPGAGSASRLWPVGHFGQVAGALARAGHRVVITGDAAERPRALEVARLAGLPPGEVLAGRLDLSALAGLVAGSLLVVSADTGVAHLASAYRRPSVVLFGPAPASRWGPPPGPHRVLTDESQRRGEVDSPEPDPALVAVRPSQVLAAVAELGIGVL</sequence>
<dbReference type="Pfam" id="PF01075">
    <property type="entry name" value="Glyco_transf_9"/>
    <property type="match status" value="1"/>
</dbReference>
<dbReference type="SUPFAM" id="SSF53756">
    <property type="entry name" value="UDP-Glycosyltransferase/glycogen phosphorylase"/>
    <property type="match status" value="1"/>
</dbReference>
<keyword evidence="5" id="KW-1185">Reference proteome</keyword>
<dbReference type="Gene3D" id="3.40.50.2000">
    <property type="entry name" value="Glycogen Phosphorylase B"/>
    <property type="match status" value="2"/>
</dbReference>
<dbReference type="InterPro" id="IPR002201">
    <property type="entry name" value="Glyco_trans_9"/>
</dbReference>
<name>A0A1H9SGX9_9ACTN</name>
<dbReference type="AlphaFoldDB" id="A0A1H9SGX9"/>